<dbReference type="Gene3D" id="3.30.450.40">
    <property type="match status" value="1"/>
</dbReference>
<feature type="domain" description="GAF" evidence="1">
    <location>
        <begin position="24"/>
        <end position="136"/>
    </location>
</feature>
<comment type="caution">
    <text evidence="2">The sequence shown here is derived from an EMBL/GenBank/DDBJ whole genome shotgun (WGS) entry which is preliminary data.</text>
</comment>
<dbReference type="InterPro" id="IPR029016">
    <property type="entry name" value="GAF-like_dom_sf"/>
</dbReference>
<proteinExistence type="predicted"/>
<accession>A0A7X0MMB1</accession>
<dbReference type="Pfam" id="PF01590">
    <property type="entry name" value="GAF"/>
    <property type="match status" value="1"/>
</dbReference>
<dbReference type="PANTHER" id="PTHR43102:SF2">
    <property type="entry name" value="GAF DOMAIN-CONTAINING PROTEIN"/>
    <property type="match status" value="1"/>
</dbReference>
<dbReference type="RefSeq" id="WP_260396463.1">
    <property type="nucleotide sequence ID" value="NZ_JACHBT010000004.1"/>
</dbReference>
<name>A0A7X0MMB1_9SPHN</name>
<evidence type="ECO:0000313" key="2">
    <source>
        <dbReference type="EMBL" id="MBB6504094.1"/>
    </source>
</evidence>
<dbReference type="InterPro" id="IPR003018">
    <property type="entry name" value="GAF"/>
</dbReference>
<gene>
    <name evidence="2" type="ORF">F4693_001052</name>
</gene>
<dbReference type="AlphaFoldDB" id="A0A7X0MMB1"/>
<reference evidence="2 3" key="1">
    <citation type="submission" date="2020-08" db="EMBL/GenBank/DDBJ databases">
        <title>The Agave Microbiome: Exploring the role of microbial communities in plant adaptations to desert environments.</title>
        <authorList>
            <person name="Partida-Martinez L.P."/>
        </authorList>
    </citation>
    <scope>NUCLEOTIDE SEQUENCE [LARGE SCALE GENOMIC DNA]</scope>
    <source>
        <strain evidence="2 3">AS3.13</strain>
    </source>
</reference>
<sequence length="158" mass="17252">MIGADETARQAAVDRLDLPSKRWDERLQRIAERAADIAGTPIGAISVVDRARQWMIAKRGAVADEVPRALSFCALAIHRPGEAMIVPDAAQDPRFATNPFVTGSPAVRFYVGIPLVDRAGYPLGALCVIDHAPRNQMPDLYELGALAREAERIVERPN</sequence>
<organism evidence="2 3">
    <name type="scientific">Sphingomonas endophytica</name>
    <dbReference type="NCBI Taxonomy" id="869719"/>
    <lineage>
        <taxon>Bacteria</taxon>
        <taxon>Pseudomonadati</taxon>
        <taxon>Pseudomonadota</taxon>
        <taxon>Alphaproteobacteria</taxon>
        <taxon>Sphingomonadales</taxon>
        <taxon>Sphingomonadaceae</taxon>
        <taxon>Sphingomonas</taxon>
    </lineage>
</organism>
<dbReference type="Proteomes" id="UP000522313">
    <property type="component" value="Unassembled WGS sequence"/>
</dbReference>
<dbReference type="PANTHER" id="PTHR43102">
    <property type="entry name" value="SLR1143 PROTEIN"/>
    <property type="match status" value="1"/>
</dbReference>
<dbReference type="SUPFAM" id="SSF55781">
    <property type="entry name" value="GAF domain-like"/>
    <property type="match status" value="1"/>
</dbReference>
<dbReference type="EMBL" id="JACHBT010000004">
    <property type="protein sequence ID" value="MBB6504094.1"/>
    <property type="molecule type" value="Genomic_DNA"/>
</dbReference>
<evidence type="ECO:0000313" key="3">
    <source>
        <dbReference type="Proteomes" id="UP000522313"/>
    </source>
</evidence>
<evidence type="ECO:0000259" key="1">
    <source>
        <dbReference type="Pfam" id="PF01590"/>
    </source>
</evidence>
<protein>
    <submittedName>
        <fullName evidence="2">GAF domain-containing protein</fullName>
    </submittedName>
</protein>
<reference evidence="2 3" key="2">
    <citation type="submission" date="2020-08" db="EMBL/GenBank/DDBJ databases">
        <authorList>
            <person name="Partida-Martinez L."/>
            <person name="Huntemann M."/>
            <person name="Clum A."/>
            <person name="Wang J."/>
            <person name="Palaniappan K."/>
            <person name="Ritter S."/>
            <person name="Chen I.-M."/>
            <person name="Stamatis D."/>
            <person name="Reddy T."/>
            <person name="O'Malley R."/>
            <person name="Daum C."/>
            <person name="Shapiro N."/>
            <person name="Ivanova N."/>
            <person name="Kyrpides N."/>
            <person name="Woyke T."/>
        </authorList>
    </citation>
    <scope>NUCLEOTIDE SEQUENCE [LARGE SCALE GENOMIC DNA]</scope>
    <source>
        <strain evidence="2 3">AS3.13</strain>
    </source>
</reference>